<dbReference type="OrthoDB" id="10310472at2759"/>
<keyword evidence="2" id="KW-1133">Transmembrane helix</keyword>
<feature type="transmembrane region" description="Helical" evidence="2">
    <location>
        <begin position="405"/>
        <end position="429"/>
    </location>
</feature>
<keyword evidence="4" id="KW-1185">Reference proteome</keyword>
<keyword evidence="2" id="KW-0472">Membrane</keyword>
<dbReference type="AlphaFoldDB" id="A0A812BDQ7"/>
<accession>A0A812BDQ7</accession>
<proteinExistence type="predicted"/>
<gene>
    <name evidence="3" type="ORF">SPHA_18053</name>
</gene>
<sequence length="607" mass="67635">MNSDGLAKEQSSRSSIRQESDDTFRDTSSVSGFRTSTPFPAIWTFSTLRSKSNQQSSQKPNTNKLLPSTKSTFAESVVTTHNPNLVTSRLFVTTTKTNDPDKKTALFLDLSHKEQQSFFHPTTSSPSSFLTSSTSKSTLPLLSTITSLKTQSSPTLPKAKLSSPSLSSSSNDIQKIVTPSPSVRRTPNTSISIRQISSVSNGKSAKKKSMPETTLSISTITITDELISTTDSLKPKYDQTKSPPPPDSLDYEELLVKCKVKLNTDINGSDFINKIKNGLVNSYLEGRKLLKQRKSGSTNKRRKREAITYVLGQNIGTHAVHYDETEGIEAKLTRRPRRDKLVEIYFQMLEYGSVIATDTAIKVFSQLQITEISVNLKYPIFHQIKAIKHVMFQSQHPLKPSMTNWLMVTIAAPSIPVFCVICILLTSWYRNHIRLRRKAMAEISRGSHYAESLADVGLEIDMEKGEIVSRAGSTSVLWTDITAGDTLERMGMAGDFPNADCVSSRSNSWNARGDPRTSANPGGRGLRQSPVAKQCQRNGKYVKKKNSVSSFHFENNLEDEWLGCLLSTDYTDPVEPKKEWLQLQTFQKYSQASNEQNRTGLFNALLD</sequence>
<dbReference type="Proteomes" id="UP000597762">
    <property type="component" value="Unassembled WGS sequence"/>
</dbReference>
<feature type="region of interest" description="Disordered" evidence="1">
    <location>
        <begin position="149"/>
        <end position="189"/>
    </location>
</feature>
<feature type="compositionally biased region" description="Basic and acidic residues" evidence="1">
    <location>
        <begin position="1"/>
        <end position="25"/>
    </location>
</feature>
<reference evidence="3" key="1">
    <citation type="submission" date="2021-01" db="EMBL/GenBank/DDBJ databases">
        <authorList>
            <person name="Li R."/>
            <person name="Bekaert M."/>
        </authorList>
    </citation>
    <scope>NUCLEOTIDE SEQUENCE</scope>
    <source>
        <strain evidence="3">Farmed</strain>
    </source>
</reference>
<evidence type="ECO:0000313" key="3">
    <source>
        <dbReference type="EMBL" id="CAE1231330.1"/>
    </source>
</evidence>
<feature type="region of interest" description="Disordered" evidence="1">
    <location>
        <begin position="504"/>
        <end position="539"/>
    </location>
</feature>
<protein>
    <submittedName>
        <fullName evidence="3">Uncharacterized protein</fullName>
    </submittedName>
</protein>
<name>A0A812BDQ7_ACAPH</name>
<organism evidence="3 4">
    <name type="scientific">Acanthosepion pharaonis</name>
    <name type="common">Pharaoh cuttlefish</name>
    <name type="synonym">Sepia pharaonis</name>
    <dbReference type="NCBI Taxonomy" id="158019"/>
    <lineage>
        <taxon>Eukaryota</taxon>
        <taxon>Metazoa</taxon>
        <taxon>Spiralia</taxon>
        <taxon>Lophotrochozoa</taxon>
        <taxon>Mollusca</taxon>
        <taxon>Cephalopoda</taxon>
        <taxon>Coleoidea</taxon>
        <taxon>Decapodiformes</taxon>
        <taxon>Sepiida</taxon>
        <taxon>Sepiina</taxon>
        <taxon>Sepiidae</taxon>
        <taxon>Acanthosepion</taxon>
    </lineage>
</organism>
<feature type="compositionally biased region" description="Polar residues" evidence="1">
    <location>
        <begin position="171"/>
        <end position="189"/>
    </location>
</feature>
<feature type="compositionally biased region" description="Low complexity" evidence="1">
    <location>
        <begin position="149"/>
        <end position="170"/>
    </location>
</feature>
<feature type="region of interest" description="Disordered" evidence="1">
    <location>
        <begin position="1"/>
        <end position="35"/>
    </location>
</feature>
<feature type="compositionally biased region" description="Polar residues" evidence="1">
    <location>
        <begin position="26"/>
        <end position="35"/>
    </location>
</feature>
<keyword evidence="2" id="KW-0812">Transmembrane</keyword>
<comment type="caution">
    <text evidence="3">The sequence shown here is derived from an EMBL/GenBank/DDBJ whole genome shotgun (WGS) entry which is preliminary data.</text>
</comment>
<dbReference type="EMBL" id="CAHIKZ030000647">
    <property type="protein sequence ID" value="CAE1231330.1"/>
    <property type="molecule type" value="Genomic_DNA"/>
</dbReference>
<evidence type="ECO:0000256" key="2">
    <source>
        <dbReference type="SAM" id="Phobius"/>
    </source>
</evidence>
<evidence type="ECO:0000256" key="1">
    <source>
        <dbReference type="SAM" id="MobiDB-lite"/>
    </source>
</evidence>
<evidence type="ECO:0000313" key="4">
    <source>
        <dbReference type="Proteomes" id="UP000597762"/>
    </source>
</evidence>